<accession>A0A915CMH1</accession>
<dbReference type="Proteomes" id="UP000887574">
    <property type="component" value="Unplaced"/>
</dbReference>
<protein>
    <submittedName>
        <fullName evidence="2">Uncharacterized protein</fullName>
    </submittedName>
</protein>
<proteinExistence type="predicted"/>
<dbReference type="WBParaSite" id="jg10665">
    <property type="protein sequence ID" value="jg10665"/>
    <property type="gene ID" value="jg10665"/>
</dbReference>
<reference evidence="2" key="1">
    <citation type="submission" date="2022-11" db="UniProtKB">
        <authorList>
            <consortium name="WormBaseParasite"/>
        </authorList>
    </citation>
    <scope>IDENTIFICATION</scope>
</reference>
<organism evidence="1 2">
    <name type="scientific">Ditylenchus dipsaci</name>
    <dbReference type="NCBI Taxonomy" id="166011"/>
    <lineage>
        <taxon>Eukaryota</taxon>
        <taxon>Metazoa</taxon>
        <taxon>Ecdysozoa</taxon>
        <taxon>Nematoda</taxon>
        <taxon>Chromadorea</taxon>
        <taxon>Rhabditida</taxon>
        <taxon>Tylenchina</taxon>
        <taxon>Tylenchomorpha</taxon>
        <taxon>Sphaerularioidea</taxon>
        <taxon>Anguinidae</taxon>
        <taxon>Anguininae</taxon>
        <taxon>Ditylenchus</taxon>
    </lineage>
</organism>
<keyword evidence="1" id="KW-1185">Reference proteome</keyword>
<evidence type="ECO:0000313" key="2">
    <source>
        <dbReference type="WBParaSite" id="jg10665"/>
    </source>
</evidence>
<name>A0A915CMH1_9BILA</name>
<sequence>MHTDRIGDRLILSSILSVNAYGSLRIGNPILMDRLWDRIGLILSSILSVLMHMDRLEDRINLSSIGMHTDRIGDRINPILNPIRPNAYGGSAFEEIGLILSSSYPSNAILILASRPRISDF</sequence>
<dbReference type="AlphaFoldDB" id="A0A915CMH1"/>
<evidence type="ECO:0000313" key="1">
    <source>
        <dbReference type="Proteomes" id="UP000887574"/>
    </source>
</evidence>